<keyword evidence="3" id="KW-1185">Reference proteome</keyword>
<sequence length="224" mass="26324">MVSSPYIQQTELPYRSRRHSFSNFWGSISNLLPWAYPRHGYSPNIEVHPLLNGDPPYPGFYFNLSSPTFSPMRHIGHGESILLSQKELCQPATNPPITRMQITHHSILQWPIDLRLQYDEYQMASGTQPPITVGDVLYMIYMSLCQQITHNDWYQLSNFKHDAVTWAYYRRCWSVPFLETLEVGQGVKHVDYLKEKYMFAGLIRALDEDGFFHWKLITESAYYY</sequence>
<feature type="domain" description="DUF6699" evidence="1">
    <location>
        <begin position="62"/>
        <end position="204"/>
    </location>
</feature>
<dbReference type="AlphaFoldDB" id="A0A0C3DIC1"/>
<proteinExistence type="predicted"/>
<dbReference type="InterPro" id="IPR046522">
    <property type="entry name" value="DUF6699"/>
</dbReference>
<dbReference type="HOGENOM" id="CLU_066470_0_0_1"/>
<dbReference type="OrthoDB" id="3251728at2759"/>
<dbReference type="InParanoid" id="A0A0C3DIC1"/>
<dbReference type="STRING" id="1036808.A0A0C3DIC1"/>
<gene>
    <name evidence="2" type="ORF">SCLCIDRAFT_30080</name>
</gene>
<reference evidence="2 3" key="1">
    <citation type="submission" date="2014-04" db="EMBL/GenBank/DDBJ databases">
        <authorList>
            <consortium name="DOE Joint Genome Institute"/>
            <person name="Kuo A."/>
            <person name="Kohler A."/>
            <person name="Nagy L.G."/>
            <person name="Floudas D."/>
            <person name="Copeland A."/>
            <person name="Barry K.W."/>
            <person name="Cichocki N."/>
            <person name="Veneault-Fourrey C."/>
            <person name="LaButti K."/>
            <person name="Lindquist E.A."/>
            <person name="Lipzen A."/>
            <person name="Lundell T."/>
            <person name="Morin E."/>
            <person name="Murat C."/>
            <person name="Sun H."/>
            <person name="Tunlid A."/>
            <person name="Henrissat B."/>
            <person name="Grigoriev I.V."/>
            <person name="Hibbett D.S."/>
            <person name="Martin F."/>
            <person name="Nordberg H.P."/>
            <person name="Cantor M.N."/>
            <person name="Hua S.X."/>
        </authorList>
    </citation>
    <scope>NUCLEOTIDE SEQUENCE [LARGE SCALE GENOMIC DNA]</scope>
    <source>
        <strain evidence="2 3">Foug A</strain>
    </source>
</reference>
<dbReference type="Proteomes" id="UP000053989">
    <property type="component" value="Unassembled WGS sequence"/>
</dbReference>
<evidence type="ECO:0000313" key="3">
    <source>
        <dbReference type="Proteomes" id="UP000053989"/>
    </source>
</evidence>
<organism evidence="2 3">
    <name type="scientific">Scleroderma citrinum Foug A</name>
    <dbReference type="NCBI Taxonomy" id="1036808"/>
    <lineage>
        <taxon>Eukaryota</taxon>
        <taxon>Fungi</taxon>
        <taxon>Dikarya</taxon>
        <taxon>Basidiomycota</taxon>
        <taxon>Agaricomycotina</taxon>
        <taxon>Agaricomycetes</taxon>
        <taxon>Agaricomycetidae</taxon>
        <taxon>Boletales</taxon>
        <taxon>Sclerodermatineae</taxon>
        <taxon>Sclerodermataceae</taxon>
        <taxon>Scleroderma</taxon>
    </lineage>
</organism>
<evidence type="ECO:0000313" key="2">
    <source>
        <dbReference type="EMBL" id="KIM55816.1"/>
    </source>
</evidence>
<reference evidence="3" key="2">
    <citation type="submission" date="2015-01" db="EMBL/GenBank/DDBJ databases">
        <title>Evolutionary Origins and Diversification of the Mycorrhizal Mutualists.</title>
        <authorList>
            <consortium name="DOE Joint Genome Institute"/>
            <consortium name="Mycorrhizal Genomics Consortium"/>
            <person name="Kohler A."/>
            <person name="Kuo A."/>
            <person name="Nagy L.G."/>
            <person name="Floudas D."/>
            <person name="Copeland A."/>
            <person name="Barry K.W."/>
            <person name="Cichocki N."/>
            <person name="Veneault-Fourrey C."/>
            <person name="LaButti K."/>
            <person name="Lindquist E.A."/>
            <person name="Lipzen A."/>
            <person name="Lundell T."/>
            <person name="Morin E."/>
            <person name="Murat C."/>
            <person name="Riley R."/>
            <person name="Ohm R."/>
            <person name="Sun H."/>
            <person name="Tunlid A."/>
            <person name="Henrissat B."/>
            <person name="Grigoriev I.V."/>
            <person name="Hibbett D.S."/>
            <person name="Martin F."/>
        </authorList>
    </citation>
    <scope>NUCLEOTIDE SEQUENCE [LARGE SCALE GENOMIC DNA]</scope>
    <source>
        <strain evidence="3">Foug A</strain>
    </source>
</reference>
<dbReference type="EMBL" id="KN822127">
    <property type="protein sequence ID" value="KIM55816.1"/>
    <property type="molecule type" value="Genomic_DNA"/>
</dbReference>
<name>A0A0C3DIC1_9AGAM</name>
<accession>A0A0C3DIC1</accession>
<dbReference type="Pfam" id="PF20415">
    <property type="entry name" value="DUF6699"/>
    <property type="match status" value="1"/>
</dbReference>
<protein>
    <recommendedName>
        <fullName evidence="1">DUF6699 domain-containing protein</fullName>
    </recommendedName>
</protein>
<evidence type="ECO:0000259" key="1">
    <source>
        <dbReference type="Pfam" id="PF20415"/>
    </source>
</evidence>